<proteinExistence type="predicted"/>
<sequence length="288" mass="31568">MKTLKQYILEAEKKGIAIGHFNISNLETLKGIFETAKKLDVPVIIGTAEGERNFIGTKTSVALIKSLRAEYDYPIFLNADHTYSFDKVKEAVDAGYDAVIFDATNLSFEDNIKITKQCVDYARSVNPDIVVEAELGFIGSSSKVLDGIPEGVKITEEFLTKAEEAKKFVLETGIDMLAPAIGNIHGILKGGKDPALNIKRIKEIKEAVGIPLVLHGASGNSAEDVKDAIKAGMSVVHINTEIRVAFRQDLVKSLQENPDEVAPYKYMKDAVLAVEKVVEEKLKLFSNL</sequence>
<feature type="binding site" evidence="2">
    <location>
        <position position="134"/>
    </location>
    <ligand>
        <name>Zn(2+)</name>
        <dbReference type="ChEBI" id="CHEBI:29105"/>
        <label>2</label>
    </ligand>
</feature>
<feature type="binding site" evidence="2">
    <location>
        <position position="215"/>
    </location>
    <ligand>
        <name>Zn(2+)</name>
        <dbReference type="ChEBI" id="CHEBI:29105"/>
        <label>1</label>
        <note>catalytic</note>
    </ligand>
</feature>
<dbReference type="Gene3D" id="3.20.20.70">
    <property type="entry name" value="Aldolase class I"/>
    <property type="match status" value="1"/>
</dbReference>
<name>A0A1G2PEH4_9BACT</name>
<dbReference type="InterPro" id="IPR050246">
    <property type="entry name" value="Class_II_FBP_aldolase"/>
</dbReference>
<feature type="binding site" evidence="2">
    <location>
        <position position="81"/>
    </location>
    <ligand>
        <name>Zn(2+)</name>
        <dbReference type="ChEBI" id="CHEBI:29105"/>
        <label>1</label>
        <note>catalytic</note>
    </ligand>
</feature>
<dbReference type="EMBL" id="MHSQ01000038">
    <property type="protein sequence ID" value="OHA46002.1"/>
    <property type="molecule type" value="Genomic_DNA"/>
</dbReference>
<gene>
    <name evidence="3" type="ORF">A2541_00470</name>
</gene>
<keyword evidence="2" id="KW-0479">Metal-binding</keyword>
<feature type="active site" description="Proton donor" evidence="1">
    <location>
        <position position="80"/>
    </location>
</feature>
<dbReference type="STRING" id="1802338.A2541_00470"/>
<feature type="binding site" evidence="2">
    <location>
        <position position="102"/>
    </location>
    <ligand>
        <name>Zn(2+)</name>
        <dbReference type="ChEBI" id="CHEBI:29105"/>
        <label>2</label>
    </ligand>
</feature>
<evidence type="ECO:0008006" key="5">
    <source>
        <dbReference type="Google" id="ProtNLM"/>
    </source>
</evidence>
<dbReference type="InterPro" id="IPR013785">
    <property type="entry name" value="Aldolase_TIM"/>
</dbReference>
<dbReference type="PANTHER" id="PTHR30304:SF0">
    <property type="entry name" value="D-TAGATOSE-1,6-BISPHOSPHATE ALDOLASE SUBUNIT GATY-RELATED"/>
    <property type="match status" value="1"/>
</dbReference>
<evidence type="ECO:0000256" key="2">
    <source>
        <dbReference type="PIRSR" id="PIRSR001359-3"/>
    </source>
</evidence>
<keyword evidence="2" id="KW-0862">Zinc</keyword>
<dbReference type="Pfam" id="PF01116">
    <property type="entry name" value="F_bP_aldolase"/>
    <property type="match status" value="1"/>
</dbReference>
<evidence type="ECO:0000313" key="3">
    <source>
        <dbReference type="EMBL" id="OHA46002.1"/>
    </source>
</evidence>
<accession>A0A1G2PEH4</accession>
<evidence type="ECO:0000313" key="4">
    <source>
        <dbReference type="Proteomes" id="UP000176965"/>
    </source>
</evidence>
<dbReference type="PANTHER" id="PTHR30304">
    <property type="entry name" value="D-TAGATOSE-1,6-BISPHOSPHATE ALDOLASE"/>
    <property type="match status" value="1"/>
</dbReference>
<feature type="binding site" evidence="2">
    <location>
        <position position="185"/>
    </location>
    <ligand>
        <name>Zn(2+)</name>
        <dbReference type="ChEBI" id="CHEBI:29105"/>
        <label>1</label>
        <note>catalytic</note>
    </ligand>
</feature>
<protein>
    <recommendedName>
        <fullName evidence="5">Tagatose-bisphosphate aldolase</fullName>
    </recommendedName>
</protein>
<dbReference type="GO" id="GO:0008270">
    <property type="term" value="F:zinc ion binding"/>
    <property type="evidence" value="ECO:0007669"/>
    <property type="project" value="InterPro"/>
</dbReference>
<dbReference type="GO" id="GO:0005975">
    <property type="term" value="P:carbohydrate metabolic process"/>
    <property type="evidence" value="ECO:0007669"/>
    <property type="project" value="InterPro"/>
</dbReference>
<comment type="caution">
    <text evidence="3">The sequence shown here is derived from an EMBL/GenBank/DDBJ whole genome shotgun (WGS) entry which is preliminary data.</text>
</comment>
<organism evidence="3 4">
    <name type="scientific">Candidatus Taylorbacteria bacterium RIFOXYD2_FULL_36_9</name>
    <dbReference type="NCBI Taxonomy" id="1802338"/>
    <lineage>
        <taxon>Bacteria</taxon>
        <taxon>Candidatus Tayloriibacteriota</taxon>
    </lineage>
</organism>
<dbReference type="PIRSF" id="PIRSF001359">
    <property type="entry name" value="F_bP_aldolase_II"/>
    <property type="match status" value="1"/>
</dbReference>
<evidence type="ECO:0000256" key="1">
    <source>
        <dbReference type="PIRSR" id="PIRSR001359-1"/>
    </source>
</evidence>
<dbReference type="CDD" id="cd00947">
    <property type="entry name" value="TBP_aldolase_IIB"/>
    <property type="match status" value="1"/>
</dbReference>
<reference evidence="3 4" key="1">
    <citation type="journal article" date="2016" name="Nat. Commun.">
        <title>Thousands of microbial genomes shed light on interconnected biogeochemical processes in an aquifer system.</title>
        <authorList>
            <person name="Anantharaman K."/>
            <person name="Brown C.T."/>
            <person name="Hug L.A."/>
            <person name="Sharon I."/>
            <person name="Castelle C.J."/>
            <person name="Probst A.J."/>
            <person name="Thomas B.C."/>
            <person name="Singh A."/>
            <person name="Wilkins M.J."/>
            <person name="Karaoz U."/>
            <person name="Brodie E.L."/>
            <person name="Williams K.H."/>
            <person name="Hubbard S.S."/>
            <person name="Banfield J.F."/>
        </authorList>
    </citation>
    <scope>NUCLEOTIDE SEQUENCE [LARGE SCALE GENOMIC DNA]</scope>
</reference>
<dbReference type="Proteomes" id="UP000176965">
    <property type="component" value="Unassembled WGS sequence"/>
</dbReference>
<comment type="cofactor">
    <cofactor evidence="2">
        <name>Zn(2+)</name>
        <dbReference type="ChEBI" id="CHEBI:29105"/>
    </cofactor>
    <text evidence="2">Binds 2 Zn(2+) ions per subunit. One is catalytic and the other provides a structural contribution.</text>
</comment>
<dbReference type="InterPro" id="IPR000771">
    <property type="entry name" value="FBA_II"/>
</dbReference>
<dbReference type="AlphaFoldDB" id="A0A1G2PEH4"/>
<dbReference type="NCBIfam" id="TIGR00167">
    <property type="entry name" value="cbbA"/>
    <property type="match status" value="1"/>
</dbReference>
<dbReference type="SUPFAM" id="SSF51569">
    <property type="entry name" value="Aldolase"/>
    <property type="match status" value="1"/>
</dbReference>
<dbReference type="GO" id="GO:0016832">
    <property type="term" value="F:aldehyde-lyase activity"/>
    <property type="evidence" value="ECO:0007669"/>
    <property type="project" value="InterPro"/>
</dbReference>